<dbReference type="InterPro" id="IPR011991">
    <property type="entry name" value="ArsR-like_HTH"/>
</dbReference>
<dbReference type="GO" id="GO:0003700">
    <property type="term" value="F:DNA-binding transcription factor activity"/>
    <property type="evidence" value="ECO:0007669"/>
    <property type="project" value="InterPro"/>
</dbReference>
<evidence type="ECO:0000313" key="6">
    <source>
        <dbReference type="EMBL" id="MTH69591.1"/>
    </source>
</evidence>
<dbReference type="InterPro" id="IPR001845">
    <property type="entry name" value="HTH_ArsR_DNA-bd_dom"/>
</dbReference>
<evidence type="ECO:0000256" key="1">
    <source>
        <dbReference type="ARBA" id="ARBA00023015"/>
    </source>
</evidence>
<dbReference type="InterPro" id="IPR051081">
    <property type="entry name" value="HTH_MetalResp_TranReg"/>
</dbReference>
<evidence type="ECO:0000256" key="3">
    <source>
        <dbReference type="ARBA" id="ARBA00023163"/>
    </source>
</evidence>
<evidence type="ECO:0000313" key="7">
    <source>
        <dbReference type="Proteomes" id="UP000433071"/>
    </source>
</evidence>
<keyword evidence="2" id="KW-0238">DNA-binding</keyword>
<feature type="domain" description="HTH arsR-type" evidence="5">
    <location>
        <begin position="19"/>
        <end position="114"/>
    </location>
</feature>
<keyword evidence="3" id="KW-0804">Transcription</keyword>
<dbReference type="Proteomes" id="UP000433071">
    <property type="component" value="Unassembled WGS sequence"/>
</dbReference>
<accession>A0A6I3M9D7</accession>
<sequence length="197" mass="22031">MTDPARPPAASDLHLHDPGPMRAMAHPMRLRIIGLLRMEGPATVGMLAQQTGESAGSVSYHMATLAKHGFVEEAPELARDRRERWWRAAHEMTSWNTVDFIDDPARHAASDALRRTVLESYHRELLAALDAEAALEPEWIAPTDSSDGAAHLTLEEFQELSADLAAVRDKWWARRGEPAEGTRLVRWMTHVFPRADA</sequence>
<dbReference type="RefSeq" id="WP_155052620.1">
    <property type="nucleotide sequence ID" value="NZ_BAAAIB010000002.1"/>
</dbReference>
<keyword evidence="1" id="KW-0805">Transcription regulation</keyword>
<dbReference type="InterPro" id="IPR036390">
    <property type="entry name" value="WH_DNA-bd_sf"/>
</dbReference>
<dbReference type="GO" id="GO:0003677">
    <property type="term" value="F:DNA binding"/>
    <property type="evidence" value="ECO:0007669"/>
    <property type="project" value="UniProtKB-KW"/>
</dbReference>
<dbReference type="Pfam" id="PF12840">
    <property type="entry name" value="HTH_20"/>
    <property type="match status" value="1"/>
</dbReference>
<dbReference type="Gene3D" id="1.10.10.10">
    <property type="entry name" value="Winged helix-like DNA-binding domain superfamily/Winged helix DNA-binding domain"/>
    <property type="match status" value="1"/>
</dbReference>
<dbReference type="SUPFAM" id="SSF46785">
    <property type="entry name" value="Winged helix' DNA-binding domain"/>
    <property type="match status" value="1"/>
</dbReference>
<evidence type="ECO:0000256" key="4">
    <source>
        <dbReference type="SAM" id="MobiDB-lite"/>
    </source>
</evidence>
<dbReference type="OrthoDB" id="7945987at2"/>
<dbReference type="InterPro" id="IPR036388">
    <property type="entry name" value="WH-like_DNA-bd_sf"/>
</dbReference>
<keyword evidence="7" id="KW-1185">Reference proteome</keyword>
<dbReference type="PANTHER" id="PTHR33154:SF15">
    <property type="entry name" value="REGULATORY PROTEIN ARSR"/>
    <property type="match status" value="1"/>
</dbReference>
<reference evidence="6 7" key="1">
    <citation type="submission" date="2019-11" db="EMBL/GenBank/DDBJ databases">
        <title>Agromyces kandeliae sp. nov., isolated from mangrove soil.</title>
        <authorList>
            <person name="Wang R."/>
        </authorList>
    </citation>
    <scope>NUCLEOTIDE SEQUENCE [LARGE SCALE GENOMIC DNA]</scope>
    <source>
        <strain evidence="6 7">JCM 11433</strain>
    </source>
</reference>
<name>A0A6I3M9D7_9MICO</name>
<dbReference type="SMART" id="SM00418">
    <property type="entry name" value="HTH_ARSR"/>
    <property type="match status" value="1"/>
</dbReference>
<dbReference type="CDD" id="cd00090">
    <property type="entry name" value="HTH_ARSR"/>
    <property type="match status" value="1"/>
</dbReference>
<gene>
    <name evidence="6" type="ORF">GJ743_14565</name>
</gene>
<feature type="region of interest" description="Disordered" evidence="4">
    <location>
        <begin position="1"/>
        <end position="20"/>
    </location>
</feature>
<evidence type="ECO:0000259" key="5">
    <source>
        <dbReference type="SMART" id="SM00418"/>
    </source>
</evidence>
<proteinExistence type="predicted"/>
<organism evidence="6 7">
    <name type="scientific">Agromyces bracchium</name>
    <dbReference type="NCBI Taxonomy" id="88376"/>
    <lineage>
        <taxon>Bacteria</taxon>
        <taxon>Bacillati</taxon>
        <taxon>Actinomycetota</taxon>
        <taxon>Actinomycetes</taxon>
        <taxon>Micrococcales</taxon>
        <taxon>Microbacteriaceae</taxon>
        <taxon>Agromyces</taxon>
    </lineage>
</organism>
<protein>
    <submittedName>
        <fullName evidence="6">Helix-turn-helix domain-containing protein</fullName>
    </submittedName>
</protein>
<dbReference type="EMBL" id="WMLB01000033">
    <property type="protein sequence ID" value="MTH69591.1"/>
    <property type="molecule type" value="Genomic_DNA"/>
</dbReference>
<dbReference type="AlphaFoldDB" id="A0A6I3M9D7"/>
<dbReference type="PANTHER" id="PTHR33154">
    <property type="entry name" value="TRANSCRIPTIONAL REGULATOR, ARSR FAMILY"/>
    <property type="match status" value="1"/>
</dbReference>
<comment type="caution">
    <text evidence="6">The sequence shown here is derived from an EMBL/GenBank/DDBJ whole genome shotgun (WGS) entry which is preliminary data.</text>
</comment>
<evidence type="ECO:0000256" key="2">
    <source>
        <dbReference type="ARBA" id="ARBA00023125"/>
    </source>
</evidence>